<evidence type="ECO:0000259" key="7">
    <source>
        <dbReference type="PROSITE" id="PS50850"/>
    </source>
</evidence>
<gene>
    <name evidence="8" type="ORF">EDC03_3138</name>
</gene>
<reference evidence="8 9" key="1">
    <citation type="journal article" date="2015" name="Stand. Genomic Sci.">
        <title>Genomic Encyclopedia of Bacterial and Archaeal Type Strains, Phase III: the genomes of soil and plant-associated and newly described type strains.</title>
        <authorList>
            <person name="Whitman W.B."/>
            <person name="Woyke T."/>
            <person name="Klenk H.P."/>
            <person name="Zhou Y."/>
            <person name="Lilburn T.G."/>
            <person name="Beck B.J."/>
            <person name="De Vos P."/>
            <person name="Vandamme P."/>
            <person name="Eisen J.A."/>
            <person name="Garrity G."/>
            <person name="Hugenholtz P."/>
            <person name="Kyrpides N.C."/>
        </authorList>
    </citation>
    <scope>NUCLEOTIDE SEQUENCE [LARGE SCALE GENOMIC DNA]</scope>
    <source>
        <strain evidence="8 9">CECT 7306</strain>
    </source>
</reference>
<dbReference type="InterPro" id="IPR036259">
    <property type="entry name" value="MFS_trans_sf"/>
</dbReference>
<dbReference type="PANTHER" id="PTHR42718:SF39">
    <property type="entry name" value="ACTINORHODIN TRANSPORTER-RELATED"/>
    <property type="match status" value="1"/>
</dbReference>
<feature type="transmembrane region" description="Helical" evidence="6">
    <location>
        <begin position="453"/>
        <end position="473"/>
    </location>
</feature>
<dbReference type="CDD" id="cd17321">
    <property type="entry name" value="MFS_MMR_MDR_like"/>
    <property type="match status" value="1"/>
</dbReference>
<dbReference type="InterPro" id="IPR020846">
    <property type="entry name" value="MFS_dom"/>
</dbReference>
<evidence type="ECO:0000313" key="8">
    <source>
        <dbReference type="EMBL" id="ROP26901.1"/>
    </source>
</evidence>
<dbReference type="RefSeq" id="WP_241967222.1">
    <property type="nucleotide sequence ID" value="NZ_RJKN01000009.1"/>
</dbReference>
<comment type="subcellular location">
    <subcellularLocation>
        <location evidence="1">Cell membrane</location>
        <topology evidence="1">Multi-pass membrane protein</topology>
    </subcellularLocation>
</comment>
<feature type="transmembrane region" description="Helical" evidence="6">
    <location>
        <begin position="41"/>
        <end position="65"/>
    </location>
</feature>
<feature type="transmembrane region" description="Helical" evidence="6">
    <location>
        <begin position="310"/>
        <end position="331"/>
    </location>
</feature>
<evidence type="ECO:0000256" key="2">
    <source>
        <dbReference type="ARBA" id="ARBA00022692"/>
    </source>
</evidence>
<proteinExistence type="predicted"/>
<dbReference type="Gene3D" id="1.20.1250.20">
    <property type="entry name" value="MFS general substrate transporter like domains"/>
    <property type="match status" value="1"/>
</dbReference>
<keyword evidence="4 6" id="KW-0472">Membrane</keyword>
<feature type="domain" description="Major facilitator superfamily (MFS) profile" evidence="7">
    <location>
        <begin position="41"/>
        <end position="509"/>
    </location>
</feature>
<accession>A0A3N1G9L5</accession>
<comment type="caution">
    <text evidence="8">The sequence shown here is derived from an EMBL/GenBank/DDBJ whole genome shotgun (WGS) entry which is preliminary data.</text>
</comment>
<dbReference type="PROSITE" id="PS50850">
    <property type="entry name" value="MFS"/>
    <property type="match status" value="1"/>
</dbReference>
<feature type="transmembrane region" description="Helical" evidence="6">
    <location>
        <begin position="261"/>
        <end position="280"/>
    </location>
</feature>
<evidence type="ECO:0000256" key="3">
    <source>
        <dbReference type="ARBA" id="ARBA00022989"/>
    </source>
</evidence>
<dbReference type="SUPFAM" id="SSF103473">
    <property type="entry name" value="MFS general substrate transporter"/>
    <property type="match status" value="1"/>
</dbReference>
<evidence type="ECO:0000313" key="9">
    <source>
        <dbReference type="Proteomes" id="UP000276232"/>
    </source>
</evidence>
<keyword evidence="2 6" id="KW-0812">Transmembrane</keyword>
<dbReference type="PANTHER" id="PTHR42718">
    <property type="entry name" value="MAJOR FACILITATOR SUPERFAMILY MULTIDRUG TRANSPORTER MFSC"/>
    <property type="match status" value="1"/>
</dbReference>
<name>A0A3N1G9L5_9ACTN</name>
<dbReference type="InterPro" id="IPR005829">
    <property type="entry name" value="Sugar_transporter_CS"/>
</dbReference>
<dbReference type="AlphaFoldDB" id="A0A3N1G9L5"/>
<feature type="transmembrane region" description="Helical" evidence="6">
    <location>
        <begin position="195"/>
        <end position="216"/>
    </location>
</feature>
<feature type="region of interest" description="Disordered" evidence="5">
    <location>
        <begin position="1"/>
        <end position="35"/>
    </location>
</feature>
<protein>
    <submittedName>
        <fullName evidence="8">EmrB/QacA subfamily drug resistance transporter</fullName>
    </submittedName>
</protein>
<feature type="compositionally biased region" description="Polar residues" evidence="5">
    <location>
        <begin position="12"/>
        <end position="21"/>
    </location>
</feature>
<evidence type="ECO:0000256" key="1">
    <source>
        <dbReference type="ARBA" id="ARBA00004651"/>
    </source>
</evidence>
<feature type="transmembrane region" description="Helical" evidence="6">
    <location>
        <begin position="237"/>
        <end position="255"/>
    </location>
</feature>
<evidence type="ECO:0000256" key="6">
    <source>
        <dbReference type="SAM" id="Phobius"/>
    </source>
</evidence>
<dbReference type="GO" id="GO:0005886">
    <property type="term" value="C:plasma membrane"/>
    <property type="evidence" value="ECO:0007669"/>
    <property type="project" value="UniProtKB-SubCell"/>
</dbReference>
<dbReference type="InterPro" id="IPR011701">
    <property type="entry name" value="MFS"/>
</dbReference>
<dbReference type="Pfam" id="PF07690">
    <property type="entry name" value="MFS_1"/>
    <property type="match status" value="1"/>
</dbReference>
<evidence type="ECO:0000256" key="5">
    <source>
        <dbReference type="SAM" id="MobiDB-lite"/>
    </source>
</evidence>
<dbReference type="GO" id="GO:0022857">
    <property type="term" value="F:transmembrane transporter activity"/>
    <property type="evidence" value="ECO:0007669"/>
    <property type="project" value="InterPro"/>
</dbReference>
<dbReference type="PRINTS" id="PR01036">
    <property type="entry name" value="TCRTETB"/>
</dbReference>
<feature type="transmembrane region" description="Helical" evidence="6">
    <location>
        <begin position="77"/>
        <end position="95"/>
    </location>
</feature>
<feature type="transmembrane region" description="Helical" evidence="6">
    <location>
        <begin position="400"/>
        <end position="421"/>
    </location>
</feature>
<dbReference type="EMBL" id="RJKN01000009">
    <property type="protein sequence ID" value="ROP26901.1"/>
    <property type="molecule type" value="Genomic_DNA"/>
</dbReference>
<feature type="transmembrane region" description="Helical" evidence="6">
    <location>
        <begin position="343"/>
        <end position="364"/>
    </location>
</feature>
<organism evidence="8 9">
    <name type="scientific">Pseudokineococcus lusitanus</name>
    <dbReference type="NCBI Taxonomy" id="763993"/>
    <lineage>
        <taxon>Bacteria</taxon>
        <taxon>Bacillati</taxon>
        <taxon>Actinomycetota</taxon>
        <taxon>Actinomycetes</taxon>
        <taxon>Kineosporiales</taxon>
        <taxon>Kineosporiaceae</taxon>
        <taxon>Pseudokineococcus</taxon>
    </lineage>
</organism>
<evidence type="ECO:0000256" key="4">
    <source>
        <dbReference type="ARBA" id="ARBA00023136"/>
    </source>
</evidence>
<dbReference type="InParanoid" id="A0A3N1G9L5"/>
<keyword evidence="3 6" id="KW-1133">Transmembrane helix</keyword>
<feature type="transmembrane region" description="Helical" evidence="6">
    <location>
        <begin position="371"/>
        <end position="394"/>
    </location>
</feature>
<feature type="transmembrane region" description="Helical" evidence="6">
    <location>
        <begin position="485"/>
        <end position="509"/>
    </location>
</feature>
<dbReference type="Proteomes" id="UP000276232">
    <property type="component" value="Unassembled WGS sequence"/>
</dbReference>
<feature type="transmembrane region" description="Helical" evidence="6">
    <location>
        <begin position="107"/>
        <end position="126"/>
    </location>
</feature>
<feature type="transmembrane region" description="Helical" evidence="6">
    <location>
        <begin position="165"/>
        <end position="189"/>
    </location>
</feature>
<feature type="transmembrane region" description="Helical" evidence="6">
    <location>
        <begin position="132"/>
        <end position="153"/>
    </location>
</feature>
<sequence>MSDDRAGRPATQDPTPTSSPGRTVPAGDRGDDAPDPRRWKALAVCLVSGFMTLLDVSIVNVALPSVRADLDASGSDLQWVLSGYVLAFGLALVPAGRLGDARGRRKVFVAGLVVFTLGSLLCGLAPSAGALLAARLLQGVGGGMLQPQVAAFIQSLFRGPERGRAFGLLGTSIGVSTAVGPLLGGLLLTADPDPWAWRLVFLVNLPVGVLGLVLALRWLPADRPATGPDRRRADLDGVGVLLLAGALVALLLPLLEQPSSVVGWLLWPLAVGLGVAFVAWERARTRRGRDAVVDLGLFTGARGPGYRNGVLVGLVYFSGFTTVFFVLSIYLQDGLGMTPLQAGLTQTPFAVGGAVTPVLAGRLVDRWGRRLVVGGLLVAVVGLAATLVVVAVAAGSTSPGTLGLLLALPLLVAGSGSGAVISPNTTMTLSTVAPERSGSASGVLQTSQRIGSAVGIAVVGAVFFGVAGGGAGAGGGGGGAGGGDLAAGLLAGLAVATGLVALSLVPALVDLRAQHRAAARAAR</sequence>
<dbReference type="Gene3D" id="1.20.1720.10">
    <property type="entry name" value="Multidrug resistance protein D"/>
    <property type="match status" value="1"/>
</dbReference>
<dbReference type="PROSITE" id="PS00216">
    <property type="entry name" value="SUGAR_TRANSPORT_1"/>
    <property type="match status" value="1"/>
</dbReference>
<keyword evidence="9" id="KW-1185">Reference proteome</keyword>